<proteinExistence type="predicted"/>
<dbReference type="STRING" id="50376.A0A517LI50"/>
<gene>
    <name evidence="6" type="ORF">FKW77_001487</name>
</gene>
<dbReference type="InterPro" id="IPR015915">
    <property type="entry name" value="Kelch-typ_b-propeller"/>
</dbReference>
<dbReference type="InterPro" id="IPR011043">
    <property type="entry name" value="Gal_Oxase/kelch_b-propeller"/>
</dbReference>
<organism evidence="6 7">
    <name type="scientific">Venturia effusa</name>
    <dbReference type="NCBI Taxonomy" id="50376"/>
    <lineage>
        <taxon>Eukaryota</taxon>
        <taxon>Fungi</taxon>
        <taxon>Dikarya</taxon>
        <taxon>Ascomycota</taxon>
        <taxon>Pezizomycotina</taxon>
        <taxon>Dothideomycetes</taxon>
        <taxon>Pleosporomycetidae</taxon>
        <taxon>Venturiales</taxon>
        <taxon>Venturiaceae</taxon>
        <taxon>Venturia</taxon>
    </lineage>
</organism>
<feature type="compositionally biased region" description="Polar residues" evidence="3">
    <location>
        <begin position="610"/>
        <end position="627"/>
    </location>
</feature>
<dbReference type="AlphaFoldDB" id="A0A517LI50"/>
<feature type="signal peptide" evidence="5">
    <location>
        <begin position="1"/>
        <end position="18"/>
    </location>
</feature>
<dbReference type="PANTHER" id="PTHR47435">
    <property type="entry name" value="KELCH REPEAT PROTEIN (AFU_ORTHOLOGUE AFUA_5G12780)"/>
    <property type="match status" value="1"/>
</dbReference>
<evidence type="ECO:0000313" key="7">
    <source>
        <dbReference type="Proteomes" id="UP000316270"/>
    </source>
</evidence>
<accession>A0A517LI50</accession>
<evidence type="ECO:0008006" key="8">
    <source>
        <dbReference type="Google" id="ProtNLM"/>
    </source>
</evidence>
<evidence type="ECO:0000256" key="2">
    <source>
        <dbReference type="ARBA" id="ARBA00023004"/>
    </source>
</evidence>
<feature type="chain" id="PRO_5022132465" description="Kelch repeat-containing protein" evidence="5">
    <location>
        <begin position="19"/>
        <end position="700"/>
    </location>
</feature>
<evidence type="ECO:0000313" key="6">
    <source>
        <dbReference type="EMBL" id="QDS75309.1"/>
    </source>
</evidence>
<keyword evidence="4" id="KW-1133">Transmembrane helix</keyword>
<dbReference type="GO" id="GO:0019760">
    <property type="term" value="P:glucosinolate metabolic process"/>
    <property type="evidence" value="ECO:0007669"/>
    <property type="project" value="UniProtKB-ARBA"/>
</dbReference>
<keyword evidence="1" id="KW-0677">Repeat</keyword>
<dbReference type="SUPFAM" id="SSF50965">
    <property type="entry name" value="Galactose oxidase, central domain"/>
    <property type="match status" value="1"/>
</dbReference>
<sequence>MASFGHFVFSLLLGLSAAQKDPLKDFCRRFSHQTAVVDRRIYIDGGLVNFSPFDADPLNYTNKDILYADFDVDNDGMPQVYNTLSKPASVPSVIGGILWEDKINKVMLYLYGGEYSQDSPDDFENWAYDIVNNNWTIISPDGTQSSVRRASFGAGVAVQDIAKGYYYGGWMTNQTIPSFGPNPVALSSLISYDMVKNTWRNISGPDSVGRAEGAMSYIPASDGGMLVYFGGIQTLYNNGSWQGVPMSEIHLYDIANNKWYTQVATGDVPNMRRRFCAGATWAQDQSSYNIYLYGGASMPPLTVGFDDVYILSIPSFTWIKWYPTEPGTAYPHHSLTCNIIDNTQMIVMGGTFPNATNCDVPAIFGLHNLDLGKNNAEGAKWAKFKGNKSSKYKVPSEISDVIGGGATGGATMKAPELGFADRDLSTYFGRIYAPQSRAPTRTLPTATSVPPSSNKNPNIGAIAGGAAGGGVLLLSIVALLVRLCMKQRKRSAAAVAGQQDPNQQSGRYASHTQQAYRMPLQGGELPTDTVHEMPGRTFSPMTTVTSKPGLAFQIHPHTSTTPPSTNSPYSQPHSPARSPPLPFQSPTHSPQGQFPAPSPPYAVIPPYRPQTPNQQFGPPLHSTQSERCSPPLPAFAQPVPQHHYIPQSQVYYPPPPQDYESSAPAPPSNAGIATDVRRREDGAGSSNPGFGPGYQHARYR</sequence>
<keyword evidence="4" id="KW-0472">Membrane</keyword>
<protein>
    <recommendedName>
        <fullName evidence="8">Kelch repeat-containing protein</fullName>
    </recommendedName>
</protein>
<feature type="compositionally biased region" description="Pro residues" evidence="3">
    <location>
        <begin position="596"/>
        <end position="609"/>
    </location>
</feature>
<dbReference type="PANTHER" id="PTHR47435:SF4">
    <property type="entry name" value="KELCH REPEAT PROTEIN (AFU_ORTHOLOGUE AFUA_5G12780)"/>
    <property type="match status" value="1"/>
</dbReference>
<reference evidence="6 7" key="1">
    <citation type="submission" date="2019-07" db="EMBL/GenBank/DDBJ databases">
        <title>Finished genome of Venturia effusa.</title>
        <authorList>
            <person name="Young C.A."/>
            <person name="Cox M.P."/>
            <person name="Ganley A.R.D."/>
            <person name="David W.J."/>
        </authorList>
    </citation>
    <scope>NUCLEOTIDE SEQUENCE [LARGE SCALE GENOMIC DNA]</scope>
    <source>
        <strain evidence="7">albino</strain>
    </source>
</reference>
<keyword evidence="4" id="KW-0812">Transmembrane</keyword>
<dbReference type="Proteomes" id="UP000316270">
    <property type="component" value="Chromosome 13"/>
</dbReference>
<evidence type="ECO:0000256" key="3">
    <source>
        <dbReference type="SAM" id="MobiDB-lite"/>
    </source>
</evidence>
<dbReference type="OrthoDB" id="10251809at2759"/>
<evidence type="ECO:0000256" key="4">
    <source>
        <dbReference type="SAM" id="Phobius"/>
    </source>
</evidence>
<feature type="transmembrane region" description="Helical" evidence="4">
    <location>
        <begin position="459"/>
        <end position="481"/>
    </location>
</feature>
<evidence type="ECO:0000256" key="5">
    <source>
        <dbReference type="SAM" id="SignalP"/>
    </source>
</evidence>
<evidence type="ECO:0000256" key="1">
    <source>
        <dbReference type="ARBA" id="ARBA00022737"/>
    </source>
</evidence>
<feature type="compositionally biased region" description="Low complexity" evidence="3">
    <location>
        <begin position="556"/>
        <end position="570"/>
    </location>
</feature>
<keyword evidence="2" id="KW-0408">Iron</keyword>
<name>A0A517LI50_9PEZI</name>
<dbReference type="EMBL" id="CP042197">
    <property type="protein sequence ID" value="QDS75309.1"/>
    <property type="molecule type" value="Genomic_DNA"/>
</dbReference>
<dbReference type="Gene3D" id="2.120.10.80">
    <property type="entry name" value="Kelch-type beta propeller"/>
    <property type="match status" value="1"/>
</dbReference>
<dbReference type="Pfam" id="PF24681">
    <property type="entry name" value="Kelch_KLHDC2_KLHL20_DRC7"/>
    <property type="match status" value="1"/>
</dbReference>
<keyword evidence="5" id="KW-0732">Signal</keyword>
<keyword evidence="7" id="KW-1185">Reference proteome</keyword>
<feature type="region of interest" description="Disordered" evidence="3">
    <location>
        <begin position="552"/>
        <end position="700"/>
    </location>
</feature>